<evidence type="ECO:0000313" key="2">
    <source>
        <dbReference type="EnsemblMetazoa" id="CJA19170.1"/>
    </source>
</evidence>
<protein>
    <submittedName>
        <fullName evidence="2">Uncharacterized protein</fullName>
    </submittedName>
</protein>
<dbReference type="Pfam" id="PF15320">
    <property type="entry name" value="RAM"/>
    <property type="match status" value="1"/>
</dbReference>
<reference evidence="3" key="1">
    <citation type="submission" date="2010-08" db="EMBL/GenBank/DDBJ databases">
        <authorList>
            <consortium name="Caenorhabditis japonica Sequencing Consortium"/>
            <person name="Wilson R.K."/>
        </authorList>
    </citation>
    <scope>NUCLEOTIDE SEQUENCE [LARGE SCALE GENOMIC DNA]</scope>
    <source>
        <strain evidence="3">DF5081</strain>
    </source>
</reference>
<evidence type="ECO:0000256" key="1">
    <source>
        <dbReference type="SAM" id="MobiDB-lite"/>
    </source>
</evidence>
<feature type="region of interest" description="Disordered" evidence="1">
    <location>
        <begin position="56"/>
        <end position="105"/>
    </location>
</feature>
<dbReference type="GO" id="GO:0106005">
    <property type="term" value="P:RNA 5'-cap (guanine-N7)-methylation"/>
    <property type="evidence" value="ECO:0007669"/>
    <property type="project" value="InterPro"/>
</dbReference>
<keyword evidence="3" id="KW-1185">Reference proteome</keyword>
<dbReference type="AlphaFoldDB" id="A0A8R1I7X9"/>
<evidence type="ECO:0000313" key="3">
    <source>
        <dbReference type="Proteomes" id="UP000005237"/>
    </source>
</evidence>
<dbReference type="GO" id="GO:0031533">
    <property type="term" value="C:mRNA capping enzyme complex"/>
    <property type="evidence" value="ECO:0007669"/>
    <property type="project" value="InterPro"/>
</dbReference>
<dbReference type="InterPro" id="IPR028271">
    <property type="entry name" value="RAMAC"/>
</dbReference>
<proteinExistence type="predicted"/>
<reference evidence="2" key="2">
    <citation type="submission" date="2022-06" db="UniProtKB">
        <authorList>
            <consortium name="EnsemblMetazoa"/>
        </authorList>
    </citation>
    <scope>IDENTIFICATION</scope>
    <source>
        <strain evidence="2">DF5081</strain>
    </source>
</reference>
<feature type="compositionally biased region" description="Gly residues" evidence="1">
    <location>
        <begin position="88"/>
        <end position="97"/>
    </location>
</feature>
<dbReference type="Proteomes" id="UP000005237">
    <property type="component" value="Unassembled WGS sequence"/>
</dbReference>
<feature type="compositionally biased region" description="Gly residues" evidence="1">
    <location>
        <begin position="56"/>
        <end position="65"/>
    </location>
</feature>
<accession>A0A8R1I7X9</accession>
<dbReference type="EnsemblMetazoa" id="CJA19170.1">
    <property type="protein sequence ID" value="CJA19170.1"/>
    <property type="gene ID" value="WBGene00138375"/>
</dbReference>
<sequence length="105" mass="11791">MAETSKLDEMFKDRYTGNDERYKKMAEEGFEKVVVIHPWNSSRDNYNRDNHRGGFGGGCGRGNGNYRGNWNPRGRGGYYGDRRDGQSWRGGGGGGGDGGHKRHFN</sequence>
<organism evidence="2 3">
    <name type="scientific">Caenorhabditis japonica</name>
    <dbReference type="NCBI Taxonomy" id="281687"/>
    <lineage>
        <taxon>Eukaryota</taxon>
        <taxon>Metazoa</taxon>
        <taxon>Ecdysozoa</taxon>
        <taxon>Nematoda</taxon>
        <taxon>Chromadorea</taxon>
        <taxon>Rhabditida</taxon>
        <taxon>Rhabditina</taxon>
        <taxon>Rhabditomorpha</taxon>
        <taxon>Rhabditoidea</taxon>
        <taxon>Rhabditidae</taxon>
        <taxon>Peloderinae</taxon>
        <taxon>Caenorhabditis</taxon>
    </lineage>
</organism>
<name>A0A8R1I7X9_CAEJA</name>
<dbReference type="GO" id="GO:0003723">
    <property type="term" value="F:RNA binding"/>
    <property type="evidence" value="ECO:0007669"/>
    <property type="project" value="InterPro"/>
</dbReference>